<dbReference type="Pfam" id="PF00132">
    <property type="entry name" value="Hexapep"/>
    <property type="match status" value="1"/>
</dbReference>
<dbReference type="GO" id="GO:0008780">
    <property type="term" value="F:acyl-[acyl-carrier-protein]-UDP-N-acetylglucosamine O-acyltransferase activity"/>
    <property type="evidence" value="ECO:0007669"/>
    <property type="project" value="UniProtKB-UniRule"/>
</dbReference>
<organism evidence="9 10">
    <name type="scientific">Xylophilus ampelinus</name>
    <dbReference type="NCBI Taxonomy" id="54067"/>
    <lineage>
        <taxon>Bacteria</taxon>
        <taxon>Pseudomonadati</taxon>
        <taxon>Pseudomonadota</taxon>
        <taxon>Betaproteobacteria</taxon>
        <taxon>Burkholderiales</taxon>
        <taxon>Xylophilus</taxon>
    </lineage>
</organism>
<evidence type="ECO:0000256" key="6">
    <source>
        <dbReference type="ARBA" id="ARBA00023315"/>
    </source>
</evidence>
<dbReference type="PANTHER" id="PTHR43480">
    <property type="entry name" value="ACYL-[ACYL-CARRIER-PROTEIN]--UDP-N-ACETYLGLUCOSAMINE O-ACYLTRANSFERASE"/>
    <property type="match status" value="1"/>
</dbReference>
<name>A0A318SL10_9BURK</name>
<comment type="caution">
    <text evidence="9">The sequence shown here is derived from an EMBL/GenBank/DDBJ whole genome shotgun (WGS) entry which is preliminary data.</text>
</comment>
<comment type="pathway">
    <text evidence="7">Glycolipid biosynthesis; lipid IV(A) biosynthesis; lipid IV(A) from (3R)-3-hydroxytetradecanoyl-[acyl-carrier-protein] and UDP-N-acetyl-alpha-D-glucosamine: step 1/6.</text>
</comment>
<accession>A0A318SL10</accession>
<dbReference type="EMBL" id="QJTC01000015">
    <property type="protein sequence ID" value="PYE76202.1"/>
    <property type="molecule type" value="Genomic_DNA"/>
</dbReference>
<dbReference type="NCBIfam" id="TIGR01852">
    <property type="entry name" value="lipid_A_lpxA"/>
    <property type="match status" value="1"/>
</dbReference>
<keyword evidence="10" id="KW-1185">Reference proteome</keyword>
<comment type="similarity">
    <text evidence="7">Belongs to the transferase hexapeptide repeat family. LpxA subfamily.</text>
</comment>
<dbReference type="SUPFAM" id="SSF51161">
    <property type="entry name" value="Trimeric LpxA-like enzymes"/>
    <property type="match status" value="1"/>
</dbReference>
<evidence type="ECO:0000256" key="2">
    <source>
        <dbReference type="ARBA" id="ARBA00022556"/>
    </source>
</evidence>
<comment type="function">
    <text evidence="7">Involved in the biosynthesis of lipid A, a phosphorylated glycolipid that anchors the lipopolysaccharide to the outer membrane of the cell.</text>
</comment>
<reference evidence="9 10" key="1">
    <citation type="submission" date="2018-06" db="EMBL/GenBank/DDBJ databases">
        <title>Genomic Encyclopedia of Type Strains, Phase III (KMG-III): the genomes of soil and plant-associated and newly described type strains.</title>
        <authorList>
            <person name="Whitman W."/>
        </authorList>
    </citation>
    <scope>NUCLEOTIDE SEQUENCE [LARGE SCALE GENOMIC DNA]</scope>
    <source>
        <strain evidence="9 10">CECT 7646</strain>
    </source>
</reference>
<feature type="domain" description="UDP N-acetylglucosamine O-acyltransferase C-terminal" evidence="8">
    <location>
        <begin position="183"/>
        <end position="270"/>
    </location>
</feature>
<sequence length="271" mass="29498">MHDAHHRLMRIHPTAVVAEGAAIAPSVEVGPYTVIGPHVTIGAGTTVGAHCVIEGHTTIGRDNRIFQFNSLGAVPQDKKYAGEPCELVIGERNTVREFCTFNIGSPGGGGVTRVGDDNWIMAYVHLAHDVRVGNHTIFANNSQLAGHVEVDDWVILGGFTVVHQFVRIGAHGMTAMCALLFADQPPFVMSQGQPAAARAMNFEGLRRRGFSAERISAVKAMHKALYRDDLTLEQSRARIANLKEKMPESAPDVDMMLSFLERVSPQRGIVR</sequence>
<protein>
    <recommendedName>
        <fullName evidence="7">Acyl-[acyl-carrier-protein]--UDP-N-acetylglucosamine O-acyltransferase</fullName>
        <shortName evidence="7">UDP-N-acetylglucosamine acyltransferase</shortName>
        <ecNumber evidence="7">2.3.1.129</ecNumber>
    </recommendedName>
</protein>
<comment type="catalytic activity">
    <reaction evidence="7">
        <text>a (3R)-hydroxyacyl-[ACP] + UDP-N-acetyl-alpha-D-glucosamine = a UDP-3-O-[(3R)-3-hydroxyacyl]-N-acetyl-alpha-D-glucosamine + holo-[ACP]</text>
        <dbReference type="Rhea" id="RHEA:67812"/>
        <dbReference type="Rhea" id="RHEA-COMP:9685"/>
        <dbReference type="Rhea" id="RHEA-COMP:9945"/>
        <dbReference type="ChEBI" id="CHEBI:57705"/>
        <dbReference type="ChEBI" id="CHEBI:64479"/>
        <dbReference type="ChEBI" id="CHEBI:78827"/>
        <dbReference type="ChEBI" id="CHEBI:173225"/>
        <dbReference type="EC" id="2.3.1.129"/>
    </reaction>
</comment>
<evidence type="ECO:0000313" key="9">
    <source>
        <dbReference type="EMBL" id="PYE76202.1"/>
    </source>
</evidence>
<dbReference type="GO" id="GO:0016020">
    <property type="term" value="C:membrane"/>
    <property type="evidence" value="ECO:0007669"/>
    <property type="project" value="GOC"/>
</dbReference>
<comment type="subcellular location">
    <subcellularLocation>
        <location evidence="7">Cytoplasm</location>
    </subcellularLocation>
</comment>
<evidence type="ECO:0000256" key="5">
    <source>
        <dbReference type="ARBA" id="ARBA00023098"/>
    </source>
</evidence>
<proteinExistence type="inferred from homology"/>
<dbReference type="CDD" id="cd03351">
    <property type="entry name" value="LbH_UDP-GlcNAc_AT"/>
    <property type="match status" value="1"/>
</dbReference>
<dbReference type="GO" id="GO:0005737">
    <property type="term" value="C:cytoplasm"/>
    <property type="evidence" value="ECO:0007669"/>
    <property type="project" value="UniProtKB-SubCell"/>
</dbReference>
<evidence type="ECO:0000313" key="10">
    <source>
        <dbReference type="Proteomes" id="UP000247540"/>
    </source>
</evidence>
<gene>
    <name evidence="7" type="primary">lpxA</name>
    <name evidence="9" type="ORF">DFQ15_11570</name>
</gene>
<keyword evidence="7" id="KW-0963">Cytoplasm</keyword>
<dbReference type="GO" id="GO:0009245">
    <property type="term" value="P:lipid A biosynthetic process"/>
    <property type="evidence" value="ECO:0007669"/>
    <property type="project" value="UniProtKB-UniRule"/>
</dbReference>
<dbReference type="UniPathway" id="UPA00359">
    <property type="reaction ID" value="UER00477"/>
</dbReference>
<keyword evidence="4 7" id="KW-0677">Repeat</keyword>
<dbReference type="Gene3D" id="1.20.1180.10">
    <property type="entry name" value="Udp N-acetylglucosamine O-acyltransferase, C-terminal domain"/>
    <property type="match status" value="1"/>
</dbReference>
<dbReference type="AlphaFoldDB" id="A0A318SL10"/>
<evidence type="ECO:0000256" key="3">
    <source>
        <dbReference type="ARBA" id="ARBA00022679"/>
    </source>
</evidence>
<dbReference type="EC" id="2.3.1.129" evidence="7"/>
<keyword evidence="1 7" id="KW-0444">Lipid biosynthesis</keyword>
<evidence type="ECO:0000256" key="7">
    <source>
        <dbReference type="HAMAP-Rule" id="MF_00387"/>
    </source>
</evidence>
<dbReference type="InterPro" id="IPR001451">
    <property type="entry name" value="Hexapep"/>
</dbReference>
<evidence type="ECO:0000256" key="1">
    <source>
        <dbReference type="ARBA" id="ARBA00022516"/>
    </source>
</evidence>
<dbReference type="NCBIfam" id="NF003657">
    <property type="entry name" value="PRK05289.1"/>
    <property type="match status" value="1"/>
</dbReference>
<evidence type="ECO:0000259" key="8">
    <source>
        <dbReference type="Pfam" id="PF13720"/>
    </source>
</evidence>
<keyword evidence="2 7" id="KW-0441">Lipid A biosynthesis</keyword>
<dbReference type="Gene3D" id="2.160.10.10">
    <property type="entry name" value="Hexapeptide repeat proteins"/>
    <property type="match status" value="1"/>
</dbReference>
<keyword evidence="6 7" id="KW-0012">Acyltransferase</keyword>
<dbReference type="InterPro" id="IPR029098">
    <property type="entry name" value="Acetyltransf_C"/>
</dbReference>
<keyword evidence="3 7" id="KW-0808">Transferase</keyword>
<dbReference type="HAMAP" id="MF_00387">
    <property type="entry name" value="LpxA"/>
    <property type="match status" value="1"/>
</dbReference>
<keyword evidence="5 7" id="KW-0443">Lipid metabolism</keyword>
<dbReference type="InterPro" id="IPR010137">
    <property type="entry name" value="Lipid_A_LpxA"/>
</dbReference>
<evidence type="ECO:0000256" key="4">
    <source>
        <dbReference type="ARBA" id="ARBA00022737"/>
    </source>
</evidence>
<dbReference type="PIRSF" id="PIRSF000456">
    <property type="entry name" value="UDP-GlcNAc_acltr"/>
    <property type="match status" value="1"/>
</dbReference>
<dbReference type="InterPro" id="IPR011004">
    <property type="entry name" value="Trimer_LpxA-like_sf"/>
</dbReference>
<comment type="subunit">
    <text evidence="7">Homotrimer.</text>
</comment>
<dbReference type="Pfam" id="PF13720">
    <property type="entry name" value="Acetyltransf_11"/>
    <property type="match status" value="1"/>
</dbReference>
<dbReference type="Proteomes" id="UP000247540">
    <property type="component" value="Unassembled WGS sequence"/>
</dbReference>
<dbReference type="InterPro" id="IPR037157">
    <property type="entry name" value="Acetyltransf_C_sf"/>
</dbReference>
<dbReference type="PANTHER" id="PTHR43480:SF1">
    <property type="entry name" value="ACYL-[ACYL-CARRIER-PROTEIN]--UDP-N-ACETYLGLUCOSAMINE O-ACYLTRANSFERASE, MITOCHONDRIAL-RELATED"/>
    <property type="match status" value="1"/>
</dbReference>